<dbReference type="AlphaFoldDB" id="A0A4Z0J9X4"/>
<dbReference type="InterPro" id="IPR017871">
    <property type="entry name" value="ABC_transporter-like_CS"/>
</dbReference>
<dbReference type="PANTHER" id="PTHR24220:SF86">
    <property type="entry name" value="ABC TRANSPORTER ABCH.1"/>
    <property type="match status" value="1"/>
</dbReference>
<dbReference type="Pfam" id="PF00005">
    <property type="entry name" value="ABC_tran"/>
    <property type="match status" value="1"/>
</dbReference>
<dbReference type="RefSeq" id="WP_135367618.1">
    <property type="nucleotide sequence ID" value="NZ_RKLX01000005.1"/>
</dbReference>
<dbReference type="InterPro" id="IPR015854">
    <property type="entry name" value="ABC_transpr_LolD-like"/>
</dbReference>
<proteinExistence type="predicted"/>
<keyword evidence="5" id="KW-1185">Reference proteome</keyword>
<name>A0A4Z0J9X4_9LACO</name>
<dbReference type="PANTHER" id="PTHR24220">
    <property type="entry name" value="IMPORT ATP-BINDING PROTEIN"/>
    <property type="match status" value="1"/>
</dbReference>
<dbReference type="Gene3D" id="3.40.50.300">
    <property type="entry name" value="P-loop containing nucleotide triphosphate hydrolases"/>
    <property type="match status" value="1"/>
</dbReference>
<comment type="caution">
    <text evidence="4">The sequence shown here is derived from an EMBL/GenBank/DDBJ whole genome shotgun (WGS) entry which is preliminary data.</text>
</comment>
<accession>A0A4Z0J9X4</accession>
<feature type="domain" description="ABC transporter" evidence="3">
    <location>
        <begin position="2"/>
        <end position="201"/>
    </location>
</feature>
<protein>
    <submittedName>
        <fullName evidence="4">ATP-binding cassette domain-containing protein</fullName>
    </submittedName>
</protein>
<dbReference type="PROSITE" id="PS50893">
    <property type="entry name" value="ABC_TRANSPORTER_2"/>
    <property type="match status" value="1"/>
</dbReference>
<evidence type="ECO:0000256" key="2">
    <source>
        <dbReference type="ARBA" id="ARBA00022840"/>
    </source>
</evidence>
<organism evidence="4 5">
    <name type="scientific">Levilactobacillus suantsaiihabitans</name>
    <dbReference type="NCBI Taxonomy" id="2487722"/>
    <lineage>
        <taxon>Bacteria</taxon>
        <taxon>Bacillati</taxon>
        <taxon>Bacillota</taxon>
        <taxon>Bacilli</taxon>
        <taxon>Lactobacillales</taxon>
        <taxon>Lactobacillaceae</taxon>
        <taxon>Levilactobacillus</taxon>
    </lineage>
</organism>
<keyword evidence="1" id="KW-0547">Nucleotide-binding</keyword>
<gene>
    <name evidence="4" type="ORF">EGT51_04775</name>
</gene>
<sequence length="201" mass="22292">MLEISMAAKAFNDHQIFEDLSLKFEPGKIYAISGASGAGKSTLLNCIATLENLDSGTIHFRGQNISDINNRRYLRDYLGYLFQNYALIDDETVKSNLMITKKYGLEQLELALKQFGLDGFYLKRKVFTLSGGECQRVALARMLLKDPPIILADEPTGALDAENENIVLDSLRSFAQMGKVVIVATHSQSVLAKSDEIVHLS</sequence>
<evidence type="ECO:0000313" key="4">
    <source>
        <dbReference type="EMBL" id="TGD19484.1"/>
    </source>
</evidence>
<dbReference type="GO" id="GO:0005524">
    <property type="term" value="F:ATP binding"/>
    <property type="evidence" value="ECO:0007669"/>
    <property type="project" value="UniProtKB-KW"/>
</dbReference>
<dbReference type="OrthoDB" id="9791546at2"/>
<dbReference type="SUPFAM" id="SSF52540">
    <property type="entry name" value="P-loop containing nucleoside triphosphate hydrolases"/>
    <property type="match status" value="1"/>
</dbReference>
<evidence type="ECO:0000313" key="5">
    <source>
        <dbReference type="Proteomes" id="UP000297348"/>
    </source>
</evidence>
<dbReference type="Proteomes" id="UP000297348">
    <property type="component" value="Unassembled WGS sequence"/>
</dbReference>
<reference evidence="4 5" key="1">
    <citation type="submission" date="2018-10" db="EMBL/GenBank/DDBJ databases">
        <title>Lactobacillus sp. R7 and Lactobacillus sp. R19 isolated from fermented mustard green product of Taiwan.</title>
        <authorList>
            <person name="Lin S.-T."/>
        </authorList>
    </citation>
    <scope>NUCLEOTIDE SEQUENCE [LARGE SCALE GENOMIC DNA]</scope>
    <source>
        <strain evidence="4 5">BCRC 81129</strain>
    </source>
</reference>
<dbReference type="InterPro" id="IPR027417">
    <property type="entry name" value="P-loop_NTPase"/>
</dbReference>
<dbReference type="GO" id="GO:0005886">
    <property type="term" value="C:plasma membrane"/>
    <property type="evidence" value="ECO:0007669"/>
    <property type="project" value="TreeGrafter"/>
</dbReference>
<keyword evidence="2 4" id="KW-0067">ATP-binding</keyword>
<dbReference type="InterPro" id="IPR003593">
    <property type="entry name" value="AAA+_ATPase"/>
</dbReference>
<dbReference type="SMART" id="SM00382">
    <property type="entry name" value="AAA"/>
    <property type="match status" value="1"/>
</dbReference>
<dbReference type="EMBL" id="RKLX01000005">
    <property type="protein sequence ID" value="TGD19484.1"/>
    <property type="molecule type" value="Genomic_DNA"/>
</dbReference>
<dbReference type="GO" id="GO:0022857">
    <property type="term" value="F:transmembrane transporter activity"/>
    <property type="evidence" value="ECO:0007669"/>
    <property type="project" value="TreeGrafter"/>
</dbReference>
<evidence type="ECO:0000259" key="3">
    <source>
        <dbReference type="PROSITE" id="PS50893"/>
    </source>
</evidence>
<evidence type="ECO:0000256" key="1">
    <source>
        <dbReference type="ARBA" id="ARBA00022741"/>
    </source>
</evidence>
<dbReference type="InterPro" id="IPR003439">
    <property type="entry name" value="ABC_transporter-like_ATP-bd"/>
</dbReference>
<dbReference type="GO" id="GO:0016887">
    <property type="term" value="F:ATP hydrolysis activity"/>
    <property type="evidence" value="ECO:0007669"/>
    <property type="project" value="InterPro"/>
</dbReference>
<dbReference type="PROSITE" id="PS00211">
    <property type="entry name" value="ABC_TRANSPORTER_1"/>
    <property type="match status" value="1"/>
</dbReference>